<dbReference type="InterPro" id="IPR012434">
    <property type="entry name" value="DUF1631"/>
</dbReference>
<feature type="compositionally biased region" description="Gly residues" evidence="2">
    <location>
        <begin position="272"/>
        <end position="285"/>
    </location>
</feature>
<dbReference type="Pfam" id="PF07793">
    <property type="entry name" value="DUF1631"/>
    <property type="match status" value="1"/>
</dbReference>
<feature type="region of interest" description="Disordered" evidence="2">
    <location>
        <begin position="204"/>
        <end position="285"/>
    </location>
</feature>
<reference evidence="3 4" key="1">
    <citation type="submission" date="2020-08" db="EMBL/GenBank/DDBJ databases">
        <title>A Genomic Blueprint of the Chicken Gut Microbiome.</title>
        <authorList>
            <person name="Gilroy R."/>
            <person name="Ravi A."/>
            <person name="Getino M."/>
            <person name="Pursley I."/>
            <person name="Horton D.L."/>
            <person name="Alikhan N.-F."/>
            <person name="Baker D."/>
            <person name="Gharbi K."/>
            <person name="Hall N."/>
            <person name="Watson M."/>
            <person name="Adriaenssens E.M."/>
            <person name="Foster-Nyarko E."/>
            <person name="Jarju S."/>
            <person name="Secka A."/>
            <person name="Antonio M."/>
            <person name="Oren A."/>
            <person name="Chaudhuri R."/>
            <person name="La Ragione R.M."/>
            <person name="Hildebrand F."/>
            <person name="Pallen M.J."/>
        </authorList>
    </citation>
    <scope>NUCLEOTIDE SEQUENCE [LARGE SCALE GENOMIC DNA]</scope>
    <source>
        <strain evidence="3 4">Sa2BVA3</strain>
    </source>
</reference>
<keyword evidence="1" id="KW-0175">Coiled coil</keyword>
<organism evidence="3 4">
    <name type="scientific">Luteimonas colneyensis</name>
    <dbReference type="NCBI Taxonomy" id="2762230"/>
    <lineage>
        <taxon>Bacteria</taxon>
        <taxon>Pseudomonadati</taxon>
        <taxon>Pseudomonadota</taxon>
        <taxon>Gammaproteobacteria</taxon>
        <taxon>Lysobacterales</taxon>
        <taxon>Lysobacteraceae</taxon>
        <taxon>Luteimonas</taxon>
    </lineage>
</organism>
<sequence length="818" mass="86924">MRDPVRLFDALRRETVTALGGVLSGFWGTIEEQVRLEALAGHDYSGAQDDRMAVMALGHRALDLATRYRESLERGFDAWRKPVAPPTADKSLSLMSEGELEIHLAGQHTTELLDHQFLHPLEQLEERLQALARALGVEGSRPNPVRPEAAVAAFVELFGAEDLTRGLRPLVFNQFDKRLPEVLGDLYEKLNGMLEDAGFGFQSGSGARGGRPRGSAGASGGSGGGGSGGAVGSAGQAEAGDAWIPDGGVVEHSGAGAGAGAGVGARADAGASGTGGGAGGGPVHAPGGGARTGGIGGVPMGYGIGAPIASSPIEAAAAEGRPPRYRDVVREQLAQWRAAGHDAAPVADDAMEPLREDLVPPSDVHVLRTEDLLNVAQILQGDDSAPYARALAGADARELGRVIREAIRGGVRQLGLDADATHFSTDEEDAIDLVGMLFSSISDANDLEDRARDFFGRLVVPYLKVALTDDSMFNRRSHPARRLLDVLTEACDGNAGETPHDRETLDRAERAVDRVVEEYDDDQAIFELAAAELRDQLEQQRRRSELAEKRAAEAIHGRERLQQARAHAAELVASRLSERMLTAPVAQFLDRHWRHHLTQAWLRDGAGSGRHHEAIALGDAMVQVDVDAAHARGRVVAEQLLALQVPLGECYSSCGMDATAARDAMARIISALGLPDAPRRVHRPESDHDEVDAMAGEGALAGLQIAGGTDTLDFDPEVAARMRRLRVGQGLRLVDGDGHETTARIAWVSPLTGRFLVVNRRGMRRMVASPEELAALVAAGRVVVRSTDAPFDEAMRQVWQQLNAQASPKPGAGRAANG</sequence>
<evidence type="ECO:0000256" key="2">
    <source>
        <dbReference type="SAM" id="MobiDB-lite"/>
    </source>
</evidence>
<comment type="caution">
    <text evidence="3">The sequence shown here is derived from an EMBL/GenBank/DDBJ whole genome shotgun (WGS) entry which is preliminary data.</text>
</comment>
<dbReference type="RefSeq" id="WP_191729049.1">
    <property type="nucleotide sequence ID" value="NZ_JACSQJ010000003.1"/>
</dbReference>
<dbReference type="EMBL" id="JACSQJ010000003">
    <property type="protein sequence ID" value="MBD7987835.1"/>
    <property type="molecule type" value="Genomic_DNA"/>
</dbReference>
<evidence type="ECO:0000256" key="1">
    <source>
        <dbReference type="SAM" id="Coils"/>
    </source>
</evidence>
<dbReference type="Proteomes" id="UP000647183">
    <property type="component" value="Unassembled WGS sequence"/>
</dbReference>
<proteinExistence type="predicted"/>
<gene>
    <name evidence="3" type="ORF">H9645_07315</name>
</gene>
<feature type="compositionally biased region" description="Gly residues" evidence="2">
    <location>
        <begin position="217"/>
        <end position="232"/>
    </location>
</feature>
<evidence type="ECO:0000313" key="3">
    <source>
        <dbReference type="EMBL" id="MBD7987835.1"/>
    </source>
</evidence>
<evidence type="ECO:0000313" key="4">
    <source>
        <dbReference type="Proteomes" id="UP000647183"/>
    </source>
</evidence>
<protein>
    <submittedName>
        <fullName evidence="3">DUF1631 family protein</fullName>
    </submittedName>
</protein>
<name>A0ABR8UIH2_9GAMM</name>
<feature type="coiled-coil region" evidence="1">
    <location>
        <begin position="523"/>
        <end position="554"/>
    </location>
</feature>
<accession>A0ABR8UIH2</accession>
<keyword evidence="4" id="KW-1185">Reference proteome</keyword>